<evidence type="ECO:0000256" key="12">
    <source>
        <dbReference type="ARBA" id="ARBA00023136"/>
    </source>
</evidence>
<dbReference type="PROSITE" id="PS50089">
    <property type="entry name" value="ZF_RING_2"/>
    <property type="match status" value="1"/>
</dbReference>
<dbReference type="Proteomes" id="UP000235220">
    <property type="component" value="Chromosome 12"/>
</dbReference>
<keyword evidence="12" id="KW-0472">Membrane</keyword>
<dbReference type="InterPro" id="IPR013083">
    <property type="entry name" value="Znf_RING/FYVE/PHD"/>
</dbReference>
<accession>A0A2I4FF69</accession>
<dbReference type="PANTHER" id="PTHR14155:SF576">
    <property type="entry name" value="E3 UBIQUITIN-PROTEIN LIGASE ATL6-LIKE"/>
    <property type="match status" value="1"/>
</dbReference>
<dbReference type="Gramene" id="Jr12_02690_p1">
    <property type="protein sequence ID" value="cds.Jr12_02690_p1"/>
    <property type="gene ID" value="Jr12_02690"/>
</dbReference>
<comment type="catalytic activity">
    <reaction evidence="1">
        <text>S-ubiquitinyl-[E2 ubiquitin-conjugating enzyme]-L-cysteine + [acceptor protein]-L-lysine = [E2 ubiquitin-conjugating enzyme]-L-cysteine + N(6)-ubiquitinyl-[acceptor protein]-L-lysine.</text>
        <dbReference type="EC" id="2.3.2.27"/>
    </reaction>
</comment>
<evidence type="ECO:0000313" key="14">
    <source>
        <dbReference type="Proteomes" id="UP000235220"/>
    </source>
</evidence>
<evidence type="ECO:0000256" key="7">
    <source>
        <dbReference type="ARBA" id="ARBA00022723"/>
    </source>
</evidence>
<evidence type="ECO:0000256" key="10">
    <source>
        <dbReference type="ARBA" id="ARBA00022833"/>
    </source>
</evidence>
<keyword evidence="9" id="KW-0833">Ubl conjugation pathway</keyword>
<dbReference type="InterPro" id="IPR053238">
    <property type="entry name" value="RING-H2_zinc_finger"/>
</dbReference>
<comment type="pathway">
    <text evidence="3">Protein modification; protein ubiquitination.</text>
</comment>
<keyword evidence="11" id="KW-1133">Transmembrane helix</keyword>
<evidence type="ECO:0000256" key="6">
    <source>
        <dbReference type="ARBA" id="ARBA00022692"/>
    </source>
</evidence>
<dbReference type="CDD" id="cd16461">
    <property type="entry name" value="RING-H2_EL5-like"/>
    <property type="match status" value="1"/>
</dbReference>
<dbReference type="SMART" id="SM00184">
    <property type="entry name" value="RING"/>
    <property type="match status" value="1"/>
</dbReference>
<evidence type="ECO:0000313" key="15">
    <source>
        <dbReference type="RefSeq" id="XP_018830290.1"/>
    </source>
</evidence>
<evidence type="ECO:0000256" key="11">
    <source>
        <dbReference type="ARBA" id="ARBA00022989"/>
    </source>
</evidence>
<dbReference type="AlphaFoldDB" id="A0A2I4FF69"/>
<dbReference type="PANTHER" id="PTHR14155">
    <property type="entry name" value="RING FINGER DOMAIN-CONTAINING"/>
    <property type="match status" value="1"/>
</dbReference>
<dbReference type="EC" id="2.3.2.27" evidence="4"/>
<comment type="subcellular location">
    <subcellularLocation>
        <location evidence="2">Membrane</location>
        <topology evidence="2">Single-pass membrane protein</topology>
    </subcellularLocation>
</comment>
<name>A0A2I4FF69_JUGRE</name>
<dbReference type="Gene3D" id="3.30.40.10">
    <property type="entry name" value="Zinc/RING finger domain, C3HC4 (zinc finger)"/>
    <property type="match status" value="1"/>
</dbReference>
<dbReference type="InterPro" id="IPR001841">
    <property type="entry name" value="Znf_RING"/>
</dbReference>
<organism evidence="14 15">
    <name type="scientific">Juglans regia</name>
    <name type="common">English walnut</name>
    <dbReference type="NCBI Taxonomy" id="51240"/>
    <lineage>
        <taxon>Eukaryota</taxon>
        <taxon>Viridiplantae</taxon>
        <taxon>Streptophyta</taxon>
        <taxon>Embryophyta</taxon>
        <taxon>Tracheophyta</taxon>
        <taxon>Spermatophyta</taxon>
        <taxon>Magnoliopsida</taxon>
        <taxon>eudicotyledons</taxon>
        <taxon>Gunneridae</taxon>
        <taxon>Pentapetalae</taxon>
        <taxon>rosids</taxon>
        <taxon>fabids</taxon>
        <taxon>Fagales</taxon>
        <taxon>Juglandaceae</taxon>
        <taxon>Juglans</taxon>
    </lineage>
</organism>
<sequence>MRVPEIILCRPIIPCVVLLFHRANALPGTASPASISYGPNANLDQYSMVVVILFLMCAFFFMAFFSIYIRECLESSATVNQTAGSATAVNTCRNQGLDRAMIETCFPMLVYSTVKDLNVGKGALQCAVCLSEFEDYEKLRLLPKCDHVFHPVCIDAWLASHLTCPVCRAMLTPDELAPEEAQSRLLTQEDATTSELGEVQKDHILIDIDDDESTAEIVSCDQGSRRISENFPRSHSTGHSLLVQPGEHTDRCTLRLPEEVIRKQIVESTGRKLRRSSSYDAVLGRLWSSRNGYRNGGDREK</sequence>
<dbReference type="GO" id="GO:0061630">
    <property type="term" value="F:ubiquitin protein ligase activity"/>
    <property type="evidence" value="ECO:0007669"/>
    <property type="project" value="UniProtKB-EC"/>
</dbReference>
<gene>
    <name evidence="15" type="primary">LOC108998247</name>
</gene>
<dbReference type="SUPFAM" id="SSF57850">
    <property type="entry name" value="RING/U-box"/>
    <property type="match status" value="1"/>
</dbReference>
<keyword evidence="6" id="KW-0812">Transmembrane</keyword>
<keyword evidence="7" id="KW-0479">Metal-binding</keyword>
<evidence type="ECO:0000256" key="13">
    <source>
        <dbReference type="ARBA" id="ARBA00024209"/>
    </source>
</evidence>
<dbReference type="FunFam" id="3.30.40.10:FF:000187">
    <property type="entry name" value="E3 ubiquitin-protein ligase ATL6"/>
    <property type="match status" value="1"/>
</dbReference>
<dbReference type="GO" id="GO:0008270">
    <property type="term" value="F:zinc ion binding"/>
    <property type="evidence" value="ECO:0007669"/>
    <property type="project" value="UniProtKB-KW"/>
</dbReference>
<dbReference type="GeneID" id="108998247"/>
<keyword evidence="5" id="KW-0808">Transferase</keyword>
<evidence type="ECO:0000256" key="9">
    <source>
        <dbReference type="ARBA" id="ARBA00022786"/>
    </source>
</evidence>
<dbReference type="OrthoDB" id="8062037at2759"/>
<evidence type="ECO:0000256" key="5">
    <source>
        <dbReference type="ARBA" id="ARBA00022679"/>
    </source>
</evidence>
<dbReference type="RefSeq" id="XP_018830290.1">
    <property type="nucleotide sequence ID" value="XM_018974745.2"/>
</dbReference>
<keyword evidence="14" id="KW-1185">Reference proteome</keyword>
<evidence type="ECO:0000256" key="8">
    <source>
        <dbReference type="ARBA" id="ARBA00022771"/>
    </source>
</evidence>
<keyword evidence="8" id="KW-0863">Zinc-finger</keyword>
<evidence type="ECO:0000256" key="1">
    <source>
        <dbReference type="ARBA" id="ARBA00000900"/>
    </source>
</evidence>
<evidence type="ECO:0000256" key="4">
    <source>
        <dbReference type="ARBA" id="ARBA00012483"/>
    </source>
</evidence>
<evidence type="ECO:0000256" key="2">
    <source>
        <dbReference type="ARBA" id="ARBA00004167"/>
    </source>
</evidence>
<protein>
    <recommendedName>
        <fullName evidence="4">RING-type E3 ubiquitin transferase</fullName>
        <ecNumber evidence="4">2.3.2.27</ecNumber>
    </recommendedName>
</protein>
<proteinExistence type="inferred from homology"/>
<dbReference type="KEGG" id="jre:108998247"/>
<dbReference type="Pfam" id="PF13639">
    <property type="entry name" value="zf-RING_2"/>
    <property type="match status" value="1"/>
</dbReference>
<comment type="similarity">
    <text evidence="13">Belongs to the RING-type zinc finger family. ATL subfamily.</text>
</comment>
<reference evidence="15" key="1">
    <citation type="submission" date="2025-08" db="UniProtKB">
        <authorList>
            <consortium name="RefSeq"/>
        </authorList>
    </citation>
    <scope>IDENTIFICATION</scope>
    <source>
        <tissue evidence="15">Leaves</tissue>
    </source>
</reference>
<dbReference type="GO" id="GO:0016020">
    <property type="term" value="C:membrane"/>
    <property type="evidence" value="ECO:0007669"/>
    <property type="project" value="UniProtKB-SubCell"/>
</dbReference>
<evidence type="ECO:0000256" key="3">
    <source>
        <dbReference type="ARBA" id="ARBA00004906"/>
    </source>
</evidence>
<keyword evidence="10" id="KW-0862">Zinc</keyword>